<comment type="caution">
    <text evidence="1">The sequence shown here is derived from an EMBL/GenBank/DDBJ whole genome shotgun (WGS) entry which is preliminary data.</text>
</comment>
<dbReference type="RefSeq" id="WP_244052346.1">
    <property type="nucleotide sequence ID" value="NZ_BQNJ01000001.1"/>
</dbReference>
<organism evidence="1 2">
    <name type="scientific">Hungatella hathewayi</name>
    <dbReference type="NCBI Taxonomy" id="154046"/>
    <lineage>
        <taxon>Bacteria</taxon>
        <taxon>Bacillati</taxon>
        <taxon>Bacillota</taxon>
        <taxon>Clostridia</taxon>
        <taxon>Lachnospirales</taxon>
        <taxon>Lachnospiraceae</taxon>
        <taxon>Hungatella</taxon>
    </lineage>
</organism>
<accession>A0AA37N2E8</accession>
<dbReference type="AlphaFoldDB" id="A0AA37N2E8"/>
<name>A0AA37N2E8_9FIRM</name>
<evidence type="ECO:0000313" key="2">
    <source>
        <dbReference type="Proteomes" id="UP001055091"/>
    </source>
</evidence>
<protein>
    <submittedName>
        <fullName evidence="1">Uncharacterized protein</fullName>
    </submittedName>
</protein>
<dbReference type="EMBL" id="BQNJ01000001">
    <property type="protein sequence ID" value="GKG98567.1"/>
    <property type="molecule type" value="Genomic_DNA"/>
</dbReference>
<evidence type="ECO:0000313" key="1">
    <source>
        <dbReference type="EMBL" id="GKG98567.1"/>
    </source>
</evidence>
<dbReference type="Proteomes" id="UP001055091">
    <property type="component" value="Unassembled WGS sequence"/>
</dbReference>
<reference evidence="1" key="1">
    <citation type="submission" date="2022-01" db="EMBL/GenBank/DDBJ databases">
        <title>Novel bile acid biosynthetic pathways are enriched in the microbiome of centenarians.</title>
        <authorList>
            <person name="Sato Y."/>
            <person name="Atarashi K."/>
            <person name="Plichta R.D."/>
            <person name="Arai Y."/>
            <person name="Sasajima S."/>
            <person name="Kearney M.S."/>
            <person name="Suda W."/>
            <person name="Takeshita K."/>
            <person name="Sasaki T."/>
            <person name="Okamoto S."/>
            <person name="Skelly N.A."/>
            <person name="Okamura Y."/>
            <person name="Vlamakis H."/>
            <person name="Li Y."/>
            <person name="Tanoue T."/>
            <person name="Takei H."/>
            <person name="Nittono H."/>
            <person name="Narushima S."/>
            <person name="Irie J."/>
            <person name="Itoh H."/>
            <person name="Moriya K."/>
            <person name="Sugiura Y."/>
            <person name="Suematsu M."/>
            <person name="Moritoki N."/>
            <person name="Shibata S."/>
            <person name="Littman R.D."/>
            <person name="Fischbach A.M."/>
            <person name="Uwamino Y."/>
            <person name="Inoue T."/>
            <person name="Honda A."/>
            <person name="Hattori M."/>
            <person name="Murai T."/>
            <person name="Xavier J.R."/>
            <person name="Hirose N."/>
            <person name="Honda K."/>
        </authorList>
    </citation>
    <scope>NUCLEOTIDE SEQUENCE</scope>
    <source>
        <strain evidence="1">CE91-St55</strain>
    </source>
</reference>
<sequence>MNTDTFQYRLMELTALSGEFPADLLWRLGMGGSYGEKMITRLKDERLLKTHYRDKLRGYRLSSVGKKVLLAENPERFSFYLTGSSDTNQPRSEPPRRLRLHQTARTYQLLTAAGIEIFRDRKPNLFQAGEPASMQVLPCPVYYHSREIKELGMETVKVNNSRTMGILLSNSTVYVIYYTGDCAMKWSYNTEIKLKAILQHHLNQGVLSRHYRTDTQIHAIMVGTDMYTATVLMRSTGGYHKCCFALDTSYDYFHFVPDTPAGEALLKLLAAPQLLAKLDGLLGSDLQPPDREAFPFEHDAVQEQGIPVLFAYDFDMLEICRFITALRMHQLTGQILCFDFQKAAILEYAGDAVSVSTIDLEKFKRRFFN</sequence>
<gene>
    <name evidence="1" type="ORF">CE91St55_05490</name>
</gene>
<proteinExistence type="predicted"/>